<dbReference type="InterPro" id="IPR016181">
    <property type="entry name" value="Acyl_CoA_acyltransferase"/>
</dbReference>
<accession>A0A327RJ37</accession>
<name>A0A327RJ37_9FLAO</name>
<sequence>MIRNRIRNGLFLLTLRNFITRFGLDFYPYYWDKEEFSLSTEPKIKDNLASYNVVDVTTDEIGILNKVLGKRPGALEKEIREGHLCMGLKSKGEIVAIVFAKCEDFIYRNRTFKLNDDQAYIYNLYTFEAQRGKNLAPYLRYHCYKRLVEKGINEIYCITAFFNKSSLRSNKKLCIRHKILFLYVGLFKKKYWNFILKHYEAK</sequence>
<evidence type="ECO:0000313" key="2">
    <source>
        <dbReference type="EMBL" id="RAJ16042.1"/>
    </source>
</evidence>
<feature type="domain" description="N-acetyltransferase" evidence="1">
    <location>
        <begin position="78"/>
        <end position="168"/>
    </location>
</feature>
<evidence type="ECO:0000313" key="3">
    <source>
        <dbReference type="Proteomes" id="UP000249696"/>
    </source>
</evidence>
<keyword evidence="3" id="KW-1185">Reference proteome</keyword>
<comment type="caution">
    <text evidence="2">The sequence shown here is derived from an EMBL/GenBank/DDBJ whole genome shotgun (WGS) entry which is preliminary data.</text>
</comment>
<dbReference type="Gene3D" id="3.40.630.30">
    <property type="match status" value="1"/>
</dbReference>
<dbReference type="Pfam" id="PF00583">
    <property type="entry name" value="Acetyltransf_1"/>
    <property type="match status" value="1"/>
</dbReference>
<reference evidence="2 3" key="1">
    <citation type="submission" date="2018-06" db="EMBL/GenBank/DDBJ databases">
        <title>Genomic Encyclopedia of Archaeal and Bacterial Type Strains, Phase II (KMG-II): from individual species to whole genera.</title>
        <authorList>
            <person name="Goeker M."/>
        </authorList>
    </citation>
    <scope>NUCLEOTIDE SEQUENCE [LARGE SCALE GENOMIC DNA]</scope>
    <source>
        <strain evidence="2 3">DSM 23522</strain>
    </source>
</reference>
<dbReference type="Proteomes" id="UP000249696">
    <property type="component" value="Unassembled WGS sequence"/>
</dbReference>
<dbReference type="InterPro" id="IPR000182">
    <property type="entry name" value="GNAT_dom"/>
</dbReference>
<gene>
    <name evidence="2" type="ORF">LV92_00746</name>
</gene>
<dbReference type="GO" id="GO:0016747">
    <property type="term" value="F:acyltransferase activity, transferring groups other than amino-acyl groups"/>
    <property type="evidence" value="ECO:0007669"/>
    <property type="project" value="InterPro"/>
</dbReference>
<evidence type="ECO:0000259" key="1">
    <source>
        <dbReference type="Pfam" id="PF00583"/>
    </source>
</evidence>
<dbReference type="SUPFAM" id="SSF55729">
    <property type="entry name" value="Acyl-CoA N-acyltransferases (Nat)"/>
    <property type="match status" value="1"/>
</dbReference>
<organism evidence="2 3">
    <name type="scientific">Arenibacter echinorum</name>
    <dbReference type="NCBI Taxonomy" id="440515"/>
    <lineage>
        <taxon>Bacteria</taxon>
        <taxon>Pseudomonadati</taxon>
        <taxon>Bacteroidota</taxon>
        <taxon>Flavobacteriia</taxon>
        <taxon>Flavobacteriales</taxon>
        <taxon>Flavobacteriaceae</taxon>
        <taxon>Arenibacter</taxon>
    </lineage>
</organism>
<dbReference type="AlphaFoldDB" id="A0A327RJ37"/>
<dbReference type="EMBL" id="QLLN01000001">
    <property type="protein sequence ID" value="RAJ16042.1"/>
    <property type="molecule type" value="Genomic_DNA"/>
</dbReference>
<proteinExistence type="predicted"/>
<protein>
    <submittedName>
        <fullName evidence="2">Acetyltransferase (GNAT) family protein</fullName>
    </submittedName>
</protein>
<keyword evidence="2" id="KW-0808">Transferase</keyword>